<protein>
    <submittedName>
        <fullName evidence="2">Uncharacterized protein</fullName>
    </submittedName>
</protein>
<feature type="compositionally biased region" description="Basic residues" evidence="1">
    <location>
        <begin position="8"/>
        <end position="20"/>
    </location>
</feature>
<feature type="region of interest" description="Disordered" evidence="1">
    <location>
        <begin position="1"/>
        <end position="25"/>
    </location>
</feature>
<evidence type="ECO:0000256" key="1">
    <source>
        <dbReference type="SAM" id="MobiDB-lite"/>
    </source>
</evidence>
<reference evidence="3" key="1">
    <citation type="submission" date="2013-10" db="EMBL/GenBank/DDBJ databases">
        <title>Genome sequencing of Onchocerca volvulus.</title>
        <authorList>
            <person name="Cotton J."/>
            <person name="Tsai J."/>
            <person name="Stanley E."/>
            <person name="Tracey A."/>
            <person name="Holroyd N."/>
            <person name="Lustigman S."/>
            <person name="Berriman M."/>
        </authorList>
    </citation>
    <scope>NUCLEOTIDE SEQUENCE</scope>
</reference>
<dbReference type="Proteomes" id="UP000024404">
    <property type="component" value="Unassembled WGS sequence"/>
</dbReference>
<name>A0A8R1TZ52_ONCVO</name>
<dbReference type="AlphaFoldDB" id="A0A8R1TZ52"/>
<evidence type="ECO:0000313" key="3">
    <source>
        <dbReference type="Proteomes" id="UP000024404"/>
    </source>
</evidence>
<proteinExistence type="predicted"/>
<organism evidence="2 3">
    <name type="scientific">Onchocerca volvulus</name>
    <dbReference type="NCBI Taxonomy" id="6282"/>
    <lineage>
        <taxon>Eukaryota</taxon>
        <taxon>Metazoa</taxon>
        <taxon>Ecdysozoa</taxon>
        <taxon>Nematoda</taxon>
        <taxon>Chromadorea</taxon>
        <taxon>Rhabditida</taxon>
        <taxon>Spirurina</taxon>
        <taxon>Spiruromorpha</taxon>
        <taxon>Filarioidea</taxon>
        <taxon>Onchocercidae</taxon>
        <taxon>Onchocerca</taxon>
    </lineage>
</organism>
<accession>A0A8R1TZ52</accession>
<evidence type="ECO:0000313" key="2">
    <source>
        <dbReference type="EnsemblMetazoa" id="OVOC7730.1"/>
    </source>
</evidence>
<dbReference type="EnsemblMetazoa" id="OVOC7730.1">
    <property type="protein sequence ID" value="OVOC7730.1"/>
    <property type="gene ID" value="WBGene00244539"/>
</dbReference>
<sequence length="105" mass="12492">MHPFIQRRSTHPYRPKKKASKRDGDVGIARRNVKVPLGRVIYFDVHEIRVIPVTVFGDIILRFYLWYWEDRKLWSGWLCTIFRNGFQVDRTISSDYSGMMGNDTL</sequence>
<keyword evidence="3" id="KW-1185">Reference proteome</keyword>
<reference evidence="2" key="2">
    <citation type="submission" date="2022-06" db="UniProtKB">
        <authorList>
            <consortium name="EnsemblMetazoa"/>
        </authorList>
    </citation>
    <scope>IDENTIFICATION</scope>
</reference>
<dbReference type="EMBL" id="CMVM020000231">
    <property type="status" value="NOT_ANNOTATED_CDS"/>
    <property type="molecule type" value="Genomic_DNA"/>
</dbReference>